<dbReference type="SUPFAM" id="SSF88713">
    <property type="entry name" value="Glycoside hydrolase/deacetylase"/>
    <property type="match status" value="1"/>
</dbReference>
<name>N6Z4Y0_9RHOO</name>
<dbReference type="EMBL" id="AMXF01000003">
    <property type="protein sequence ID" value="ENO98900.1"/>
    <property type="molecule type" value="Genomic_DNA"/>
</dbReference>
<dbReference type="GO" id="GO:0016810">
    <property type="term" value="F:hydrolase activity, acting on carbon-nitrogen (but not peptide) bonds"/>
    <property type="evidence" value="ECO:0007669"/>
    <property type="project" value="InterPro"/>
</dbReference>
<dbReference type="InterPro" id="IPR002509">
    <property type="entry name" value="NODB_dom"/>
</dbReference>
<evidence type="ECO:0000313" key="5">
    <source>
        <dbReference type="Proteomes" id="UP000013047"/>
    </source>
</evidence>
<protein>
    <submittedName>
        <fullName evidence="4">Glycosyl transferase polysaccharide deacetylase</fullName>
    </submittedName>
</protein>
<keyword evidence="2" id="KW-0732">Signal</keyword>
<feature type="domain" description="NodB homology" evidence="3">
    <location>
        <begin position="75"/>
        <end position="321"/>
    </location>
</feature>
<dbReference type="PROSITE" id="PS51677">
    <property type="entry name" value="NODB"/>
    <property type="match status" value="1"/>
</dbReference>
<dbReference type="Proteomes" id="UP000013047">
    <property type="component" value="Unassembled WGS sequence"/>
</dbReference>
<dbReference type="Pfam" id="PF01522">
    <property type="entry name" value="Polysacc_deac_1"/>
    <property type="match status" value="2"/>
</dbReference>
<keyword evidence="4" id="KW-0808">Transferase</keyword>
<evidence type="ECO:0000256" key="2">
    <source>
        <dbReference type="ARBA" id="ARBA00022729"/>
    </source>
</evidence>
<dbReference type="OrthoDB" id="9814639at2"/>
<dbReference type="GO" id="GO:0005975">
    <property type="term" value="P:carbohydrate metabolic process"/>
    <property type="evidence" value="ECO:0007669"/>
    <property type="project" value="InterPro"/>
</dbReference>
<evidence type="ECO:0000259" key="3">
    <source>
        <dbReference type="PROSITE" id="PS51677"/>
    </source>
</evidence>
<dbReference type="AlphaFoldDB" id="N6Z4Y0"/>
<dbReference type="GO" id="GO:0016740">
    <property type="term" value="F:transferase activity"/>
    <property type="evidence" value="ECO:0007669"/>
    <property type="project" value="UniProtKB-KW"/>
</dbReference>
<dbReference type="PANTHER" id="PTHR34216">
    <property type="match status" value="1"/>
</dbReference>
<evidence type="ECO:0000313" key="4">
    <source>
        <dbReference type="EMBL" id="ENO98900.1"/>
    </source>
</evidence>
<dbReference type="CDD" id="cd10918">
    <property type="entry name" value="CE4_NodB_like_5s_6s"/>
    <property type="match status" value="1"/>
</dbReference>
<comment type="caution">
    <text evidence="4">The sequence shown here is derived from an EMBL/GenBank/DDBJ whole genome shotgun (WGS) entry which is preliminary data.</text>
</comment>
<keyword evidence="5" id="KW-1185">Reference proteome</keyword>
<evidence type="ECO:0000256" key="1">
    <source>
        <dbReference type="ARBA" id="ARBA00004613"/>
    </source>
</evidence>
<proteinExistence type="predicted"/>
<gene>
    <name evidence="4" type="ORF">C667_01513</name>
</gene>
<accession>N6Z4Y0</accession>
<dbReference type="InterPro" id="IPR051398">
    <property type="entry name" value="Polysacch_Deacetylase"/>
</dbReference>
<dbReference type="RefSeq" id="WP_004355691.1">
    <property type="nucleotide sequence ID" value="NZ_AMXF01000003.1"/>
</dbReference>
<dbReference type="InterPro" id="IPR011330">
    <property type="entry name" value="Glyco_hydro/deAcase_b/a-brl"/>
</dbReference>
<dbReference type="GO" id="GO:0005576">
    <property type="term" value="C:extracellular region"/>
    <property type="evidence" value="ECO:0007669"/>
    <property type="project" value="UniProtKB-SubCell"/>
</dbReference>
<dbReference type="Gene3D" id="3.20.20.370">
    <property type="entry name" value="Glycoside hydrolase/deacetylase"/>
    <property type="match status" value="1"/>
</dbReference>
<organism evidence="4 5">
    <name type="scientific">Thauera phenylacetica B4P</name>
    <dbReference type="NCBI Taxonomy" id="1234382"/>
    <lineage>
        <taxon>Bacteria</taxon>
        <taxon>Pseudomonadati</taxon>
        <taxon>Pseudomonadota</taxon>
        <taxon>Betaproteobacteria</taxon>
        <taxon>Rhodocyclales</taxon>
        <taxon>Zoogloeaceae</taxon>
        <taxon>Thauera</taxon>
    </lineage>
</organism>
<comment type="subcellular location">
    <subcellularLocation>
        <location evidence="1">Secreted</location>
    </subcellularLocation>
</comment>
<sequence>MILRAACSILSPAGPKARLSIFIYHRVLENADPLFPDEVDRVRFDQSMRWISEWFTVLPLGEAVTRLSQGNLPARAASITFDDGYADNYLHALPILQRHGLKATFFISTGFLDGGRMWNDSVIESVRNATVDRIDCAVLGLGELAVETVAEKRAALERIIPAVKHLQQAAREDAVQHIMGRCRARLPSDLMLTTAQLRALHAADMEIGAHTVSHPILANCSDADALREMGDSRDQLQSILGTRVGLFAYPNGKFGRDYRLEHREMARRLGFDAAVSTNWGANAQATDPFQLNRFTPWDRTRLRFGLRTLNNLRSTQTGSAG</sequence>
<dbReference type="PANTHER" id="PTHR34216:SF3">
    <property type="entry name" value="POLY-BETA-1,6-N-ACETYL-D-GLUCOSAMINE N-DEACETYLASE"/>
    <property type="match status" value="1"/>
</dbReference>
<reference evidence="4 5" key="1">
    <citation type="submission" date="2012-09" db="EMBL/GenBank/DDBJ databases">
        <title>Draft Genome Sequences of 6 Strains from Genus Thauera.</title>
        <authorList>
            <person name="Liu B."/>
            <person name="Shapleigh J.P."/>
            <person name="Frostegard A.H."/>
        </authorList>
    </citation>
    <scope>NUCLEOTIDE SEQUENCE [LARGE SCALE GENOMIC DNA]</scope>
    <source>
        <strain evidence="4 5">B4P</strain>
    </source>
</reference>